<feature type="region of interest" description="Disordered" evidence="6">
    <location>
        <begin position="23"/>
        <end position="52"/>
    </location>
</feature>
<dbReference type="GO" id="GO:0005509">
    <property type="term" value="F:calcium ion binding"/>
    <property type="evidence" value="ECO:0007669"/>
    <property type="project" value="InterPro"/>
</dbReference>
<dbReference type="EMBL" id="CAJNVT010000008">
    <property type="protein sequence ID" value="CAF2741110.1"/>
    <property type="molecule type" value="Genomic_DNA"/>
</dbReference>
<dbReference type="InterPro" id="IPR011992">
    <property type="entry name" value="EF-hand-dom_pair"/>
</dbReference>
<dbReference type="AlphaFoldDB" id="A0A817FAV5"/>
<comment type="caution">
    <text evidence="8">The sequence shown here is derived from an EMBL/GenBank/DDBJ whole genome shotgun (WGS) entry which is preliminary data.</text>
</comment>
<dbReference type="PROSITE" id="PS50222">
    <property type="entry name" value="EF_HAND_2"/>
    <property type="match status" value="2"/>
</dbReference>
<evidence type="ECO:0000259" key="7">
    <source>
        <dbReference type="PROSITE" id="PS50222"/>
    </source>
</evidence>
<evidence type="ECO:0000256" key="4">
    <source>
        <dbReference type="ARBA" id="ARBA00022737"/>
    </source>
</evidence>
<dbReference type="PANTHER" id="PTHR23055">
    <property type="entry name" value="CALCIUM BINDING PROTEINS"/>
    <property type="match status" value="1"/>
</dbReference>
<dbReference type="InterPro" id="IPR028846">
    <property type="entry name" value="Recoverin"/>
</dbReference>
<feature type="domain" description="EF-hand" evidence="7">
    <location>
        <begin position="115"/>
        <end position="150"/>
    </location>
</feature>
<dbReference type="Proteomes" id="UP000675881">
    <property type="component" value="Unassembled WGS sequence"/>
</dbReference>
<reference evidence="8" key="1">
    <citation type="submission" date="2021-02" db="EMBL/GenBank/DDBJ databases">
        <authorList>
            <person name="Bekaert M."/>
        </authorList>
    </citation>
    <scope>NUCLEOTIDE SEQUENCE</scope>
    <source>
        <strain evidence="8">IoA-00</strain>
    </source>
</reference>
<protein>
    <submittedName>
        <fullName evidence="8">GUCA1</fullName>
    </submittedName>
</protein>
<keyword evidence="3" id="KW-0479">Metal-binding</keyword>
<dbReference type="Gene3D" id="1.10.238.10">
    <property type="entry name" value="EF-hand"/>
    <property type="match status" value="1"/>
</dbReference>
<keyword evidence="2" id="KW-0519">Myristate</keyword>
<organism evidence="8 9">
    <name type="scientific">Lepeophtheirus salmonis</name>
    <name type="common">Salmon louse</name>
    <name type="synonym">Caligus salmonis</name>
    <dbReference type="NCBI Taxonomy" id="72036"/>
    <lineage>
        <taxon>Eukaryota</taxon>
        <taxon>Metazoa</taxon>
        <taxon>Ecdysozoa</taxon>
        <taxon>Arthropoda</taxon>
        <taxon>Crustacea</taxon>
        <taxon>Multicrustacea</taxon>
        <taxon>Hexanauplia</taxon>
        <taxon>Copepoda</taxon>
        <taxon>Siphonostomatoida</taxon>
        <taxon>Caligidae</taxon>
        <taxon>Lepeophtheirus</taxon>
    </lineage>
</organism>
<evidence type="ECO:0000313" key="8">
    <source>
        <dbReference type="EMBL" id="CAF2741110.1"/>
    </source>
</evidence>
<feature type="domain" description="EF-hand" evidence="7">
    <location>
        <begin position="151"/>
        <end position="186"/>
    </location>
</feature>
<dbReference type="PANTHER" id="PTHR23055:SF178">
    <property type="entry name" value="NEUROCALCIN HOMOLOG"/>
    <property type="match status" value="1"/>
</dbReference>
<feature type="compositionally biased region" description="Basic residues" evidence="6">
    <location>
        <begin position="23"/>
        <end position="36"/>
    </location>
</feature>
<evidence type="ECO:0000256" key="3">
    <source>
        <dbReference type="ARBA" id="ARBA00022723"/>
    </source>
</evidence>
<proteinExistence type="inferred from homology"/>
<comment type="similarity">
    <text evidence="1">Belongs to the recoverin family.</text>
</comment>
<dbReference type="SUPFAM" id="SSF47473">
    <property type="entry name" value="EF-hand"/>
    <property type="match status" value="1"/>
</dbReference>
<gene>
    <name evidence="8" type="ORF">LSAA_57</name>
</gene>
<accession>A0A817FAV5</accession>
<evidence type="ECO:0000256" key="2">
    <source>
        <dbReference type="ARBA" id="ARBA00022707"/>
    </source>
</evidence>
<keyword evidence="5" id="KW-0449">Lipoprotein</keyword>
<dbReference type="InterPro" id="IPR002048">
    <property type="entry name" value="EF_hand_dom"/>
</dbReference>
<evidence type="ECO:0000256" key="1">
    <source>
        <dbReference type="ARBA" id="ARBA00006049"/>
    </source>
</evidence>
<sequence>MTTPEISIASAPVKLFKPYSSRHTVRKISNRGRKKSTGSLTTKATKKTQEDPELEKALETFITSLDEKDEGLISREEILGEYEKFRKLIPKGLMKKVELEKVLMERDDLFVDSSDLDEQIETIFRVFAKEGSNSLSFVEYLMTIKTLKGNSAKEKLEWIFKVYDKNEMGFIEVEDLTKMMNVLCNMSGYDIASWI</sequence>
<dbReference type="CDD" id="cd00051">
    <property type="entry name" value="EFh"/>
    <property type="match status" value="1"/>
</dbReference>
<keyword evidence="9" id="KW-1185">Reference proteome</keyword>
<evidence type="ECO:0000256" key="5">
    <source>
        <dbReference type="ARBA" id="ARBA00023288"/>
    </source>
</evidence>
<name>A0A817FAV5_LEPSM</name>
<dbReference type="SMART" id="SM00054">
    <property type="entry name" value="EFh"/>
    <property type="match status" value="2"/>
</dbReference>
<evidence type="ECO:0000313" key="9">
    <source>
        <dbReference type="Proteomes" id="UP000675881"/>
    </source>
</evidence>
<dbReference type="OrthoDB" id="442428at2759"/>
<evidence type="ECO:0000256" key="6">
    <source>
        <dbReference type="SAM" id="MobiDB-lite"/>
    </source>
</evidence>
<keyword evidence="4" id="KW-0677">Repeat</keyword>